<protein>
    <recommendedName>
        <fullName evidence="4">Caspase family p20 domain-containing protein</fullName>
    </recommendedName>
</protein>
<name>A0A385SVB0_9BACT</name>
<dbReference type="AlphaFoldDB" id="A0A385SVB0"/>
<dbReference type="InterPro" id="IPR029030">
    <property type="entry name" value="Caspase-like_dom_sf"/>
</dbReference>
<dbReference type="SMART" id="SM00028">
    <property type="entry name" value="TPR"/>
    <property type="match status" value="3"/>
</dbReference>
<dbReference type="InterPro" id="IPR011600">
    <property type="entry name" value="Pept_C14_caspase"/>
</dbReference>
<feature type="chain" id="PRO_5017396339" description="Caspase family p20 domain-containing protein" evidence="3">
    <location>
        <begin position="23"/>
        <end position="503"/>
    </location>
</feature>
<keyword evidence="3" id="KW-0732">Signal</keyword>
<evidence type="ECO:0000256" key="2">
    <source>
        <dbReference type="SAM" id="MobiDB-lite"/>
    </source>
</evidence>
<accession>A0A385SVB0</accession>
<dbReference type="RefSeq" id="WP_119757132.1">
    <property type="nucleotide sequence ID" value="NZ_CP032382.1"/>
</dbReference>
<dbReference type="SUPFAM" id="SSF48452">
    <property type="entry name" value="TPR-like"/>
    <property type="match status" value="1"/>
</dbReference>
<dbReference type="SUPFAM" id="SSF52129">
    <property type="entry name" value="Caspase-like"/>
    <property type="match status" value="1"/>
</dbReference>
<dbReference type="PROSITE" id="PS50208">
    <property type="entry name" value="CASPASE_P20"/>
    <property type="match status" value="1"/>
</dbReference>
<keyword evidence="6" id="KW-1185">Reference proteome</keyword>
<dbReference type="GO" id="GO:0004197">
    <property type="term" value="F:cysteine-type endopeptidase activity"/>
    <property type="evidence" value="ECO:0007669"/>
    <property type="project" value="InterPro"/>
</dbReference>
<dbReference type="PANTHER" id="PTHR22576">
    <property type="entry name" value="MUCOSA ASSOCIATED LYMPHOID TISSUE LYMPHOMA TRANSLOCATION PROTEIN 1/PARACASPASE"/>
    <property type="match status" value="1"/>
</dbReference>
<feature type="region of interest" description="Disordered" evidence="2">
    <location>
        <begin position="184"/>
        <end position="243"/>
    </location>
</feature>
<dbReference type="InterPro" id="IPR001309">
    <property type="entry name" value="Pept_C14_p20"/>
</dbReference>
<evidence type="ECO:0000256" key="3">
    <source>
        <dbReference type="SAM" id="SignalP"/>
    </source>
</evidence>
<organism evidence="5 6">
    <name type="scientific">Chryseolinea soli</name>
    <dbReference type="NCBI Taxonomy" id="2321403"/>
    <lineage>
        <taxon>Bacteria</taxon>
        <taxon>Pseudomonadati</taxon>
        <taxon>Bacteroidota</taxon>
        <taxon>Cytophagia</taxon>
        <taxon>Cytophagales</taxon>
        <taxon>Fulvivirgaceae</taxon>
        <taxon>Chryseolinea</taxon>
    </lineage>
</organism>
<feature type="repeat" description="TPR" evidence="1">
    <location>
        <begin position="61"/>
        <end position="94"/>
    </location>
</feature>
<dbReference type="Pfam" id="PF13432">
    <property type="entry name" value="TPR_16"/>
    <property type="match status" value="1"/>
</dbReference>
<dbReference type="EMBL" id="CP032382">
    <property type="protein sequence ID" value="AYB33905.1"/>
    <property type="molecule type" value="Genomic_DNA"/>
</dbReference>
<dbReference type="InterPro" id="IPR011990">
    <property type="entry name" value="TPR-like_helical_dom_sf"/>
</dbReference>
<dbReference type="InterPro" id="IPR052039">
    <property type="entry name" value="Caspase-related_regulators"/>
</dbReference>
<evidence type="ECO:0000313" key="6">
    <source>
        <dbReference type="Proteomes" id="UP000266183"/>
    </source>
</evidence>
<proteinExistence type="predicted"/>
<keyword evidence="1" id="KW-0802">TPR repeat</keyword>
<feature type="domain" description="Caspase family p20" evidence="4">
    <location>
        <begin position="269"/>
        <end position="405"/>
    </location>
</feature>
<dbReference type="Pfam" id="PF00656">
    <property type="entry name" value="Peptidase_C14"/>
    <property type="match status" value="1"/>
</dbReference>
<dbReference type="Gene3D" id="1.25.40.10">
    <property type="entry name" value="Tetratricopeptide repeat domain"/>
    <property type="match status" value="2"/>
</dbReference>
<evidence type="ECO:0000256" key="1">
    <source>
        <dbReference type="PROSITE-ProRule" id="PRU00339"/>
    </source>
</evidence>
<feature type="compositionally biased region" description="Basic and acidic residues" evidence="2">
    <location>
        <begin position="202"/>
        <end position="228"/>
    </location>
</feature>
<feature type="repeat" description="TPR" evidence="1">
    <location>
        <begin position="134"/>
        <end position="167"/>
    </location>
</feature>
<feature type="compositionally biased region" description="Polar residues" evidence="2">
    <location>
        <begin position="231"/>
        <end position="243"/>
    </location>
</feature>
<evidence type="ECO:0000259" key="4">
    <source>
        <dbReference type="PROSITE" id="PS50208"/>
    </source>
</evidence>
<reference evidence="6" key="1">
    <citation type="submission" date="2018-09" db="EMBL/GenBank/DDBJ databases">
        <title>Chryseolinea sp. KIS68-18 isolated from soil.</title>
        <authorList>
            <person name="Weon H.-Y."/>
            <person name="Kwon S.-W."/>
            <person name="Lee S.A."/>
        </authorList>
    </citation>
    <scope>NUCLEOTIDE SEQUENCE [LARGE SCALE GENOMIC DNA]</scope>
    <source>
        <strain evidence="6">KIS68-18</strain>
    </source>
</reference>
<dbReference type="PROSITE" id="PS50005">
    <property type="entry name" value="TPR"/>
    <property type="match status" value="2"/>
</dbReference>
<evidence type="ECO:0000313" key="5">
    <source>
        <dbReference type="EMBL" id="AYB33905.1"/>
    </source>
</evidence>
<feature type="signal peptide" evidence="3">
    <location>
        <begin position="1"/>
        <end position="22"/>
    </location>
</feature>
<gene>
    <name evidence="5" type="ORF">D4L85_26485</name>
</gene>
<dbReference type="Pfam" id="PF13181">
    <property type="entry name" value="TPR_8"/>
    <property type="match status" value="1"/>
</dbReference>
<dbReference type="OrthoDB" id="9812126at2"/>
<sequence length="503" mass="55950">MKTGKLTTILFLTLGLWQSAAAQFKLYEKGHDSYTSGQYAEAIKNFSEYLGKATRDKSMDGEVFYLRALSYYKTNDFKNAVADFEEAVLLDHPNKGNIYWFVAKSYDKTGDTKEAVGAYTSALRELDANAEAKAKLLYERSQLYTKLGQIALAVADLKSGATLQPNNADIRRDLEKLDKQNVAGRNTAVAGPPVNQPANTPETKKDTGVKKDESVKKDPVVAKKDEPAHTTAKQDAVPSTTTPVTQDKVVAAAVPVVATPSVADFYKDEKRYALVIGNSNYPKSIGVLKNPVNDATDFAKELQNSNFEVQLLTNATYGQMRAAMLRFKEKVDAGERDKTVSLFYYAGHGLQRDDENYLVPIDAMIEFEDDIARYCFPVQRMVLANMERSNSRMNIVILDACRNNPFPALSRSLGEQGLMEMRRARGSFIAYATAPGSIASDGPGRNGLYTQELLKAMRKPGLTIEQVFKEVRQSVLRLSANKQNTWDSSNIIGEFYFKFPETR</sequence>
<dbReference type="InterPro" id="IPR019734">
    <property type="entry name" value="TPR_rpt"/>
</dbReference>
<dbReference type="GO" id="GO:0006508">
    <property type="term" value="P:proteolysis"/>
    <property type="evidence" value="ECO:0007669"/>
    <property type="project" value="InterPro"/>
</dbReference>
<dbReference type="PANTHER" id="PTHR22576:SF37">
    <property type="entry name" value="MUCOSA-ASSOCIATED LYMPHOID TISSUE LYMPHOMA TRANSLOCATION PROTEIN 1"/>
    <property type="match status" value="1"/>
</dbReference>
<dbReference type="Proteomes" id="UP000266183">
    <property type="component" value="Chromosome"/>
</dbReference>
<dbReference type="Gene3D" id="3.40.50.1460">
    <property type="match status" value="1"/>
</dbReference>
<dbReference type="KEGG" id="chk:D4L85_26485"/>